<feature type="binding site" description="covalent" evidence="4">
    <location>
        <position position="377"/>
    </location>
    <ligand>
        <name>heme c</name>
        <dbReference type="ChEBI" id="CHEBI:61717"/>
        <label>3</label>
    </ligand>
</feature>
<keyword evidence="10" id="KW-1185">Reference proteome</keyword>
<keyword evidence="1 4" id="KW-0349">Heme</keyword>
<dbReference type="RefSeq" id="WP_212684136.1">
    <property type="nucleotide sequence ID" value="NZ_JAGSPM010000005.1"/>
</dbReference>
<keyword evidence="7" id="KW-0472">Membrane</keyword>
<evidence type="ECO:0000259" key="8">
    <source>
        <dbReference type="PROSITE" id="PS51007"/>
    </source>
</evidence>
<feature type="binding site" description="covalent" evidence="4">
    <location>
        <position position="97"/>
    </location>
    <ligand>
        <name>heme c</name>
        <dbReference type="ChEBI" id="CHEBI:61717"/>
        <label>1</label>
    </ligand>
</feature>
<feature type="domain" description="Cytochrome c" evidence="8">
    <location>
        <begin position="83"/>
        <end position="186"/>
    </location>
</feature>
<dbReference type="Gene3D" id="1.10.760.10">
    <property type="entry name" value="Cytochrome c-like domain"/>
    <property type="match status" value="3"/>
</dbReference>
<protein>
    <submittedName>
        <fullName evidence="9">Cytochrome c</fullName>
    </submittedName>
</protein>
<dbReference type="InterPro" id="IPR009056">
    <property type="entry name" value="Cyt_c-like_dom"/>
</dbReference>
<comment type="cofactor">
    <cofactor evidence="4">
        <name>heme c</name>
        <dbReference type="ChEBI" id="CHEBI:61717"/>
    </cofactor>
    <text evidence="4">Binds 3 heme c groups covalently per subunit.</text>
</comment>
<sequence>MSHAIEKNKTSLAKKVLKFSAILIVSLLLLLVLIALHGYRLGDAYSDLSKDKQSSHSQDSQSKQDTQLSNEAEQVASRHASNAILERGAYLSKIADCMACHTTRGGAAFAGGRVMESEFGQFITPNITPDKQTGIGNWTAEDFWNALHNGRGKQGQLLYPAFPFVNYTHISRADADAIFAYLQSQPAVVQQNLEHRLVFPYNQRAGLALWRALYFKPGELAYQPAQSQEWNRGAYLVRGLAHCSACHSSRNQFGANKGSDDFSGGEMAGIRWYAPSLVAKHELNLSTWSAVDLSQLLQHGVNRQSSVNGPMAEVVKASLQYLTDQDAAAMANYLRSLPPQEKTAPDFLDRAIARPSVSKEQMLQMMEAGETIYRAQCIDCHGKNGEGQAGIYPALKGNPSLQMESLSNPIRIILAGGFSPVTKGNPRPYSMPPFAPFLTDTEVALVLTYIRNAWGNQASAVGAAEVNPYRTASLD</sequence>
<dbReference type="Proteomes" id="UP000680158">
    <property type="component" value="Unassembled WGS sequence"/>
</dbReference>
<dbReference type="AlphaFoldDB" id="A0A941DES4"/>
<keyword evidence="2 5" id="KW-0479">Metal-binding</keyword>
<dbReference type="GO" id="GO:0016020">
    <property type="term" value="C:membrane"/>
    <property type="evidence" value="ECO:0007669"/>
    <property type="project" value="InterPro"/>
</dbReference>
<reference evidence="9 10" key="1">
    <citation type="submission" date="2021-04" db="EMBL/GenBank/DDBJ databases">
        <title>novel species isolated from subtropical streams in China.</title>
        <authorList>
            <person name="Lu H."/>
        </authorList>
    </citation>
    <scope>NUCLEOTIDE SEQUENCE [LARGE SCALE GENOMIC DNA]</scope>
    <source>
        <strain evidence="9 10">BYS107W</strain>
    </source>
</reference>
<feature type="binding site" description="axial binding residue" evidence="5">
    <location>
        <position position="247"/>
    </location>
    <ligand>
        <name>heme c</name>
        <dbReference type="ChEBI" id="CHEBI:61717"/>
        <label>2</label>
    </ligand>
    <ligandPart>
        <name>Fe</name>
        <dbReference type="ChEBI" id="CHEBI:18248"/>
    </ligandPart>
</feature>
<evidence type="ECO:0000313" key="10">
    <source>
        <dbReference type="Proteomes" id="UP000680158"/>
    </source>
</evidence>
<comment type="caution">
    <text evidence="9">The sequence shown here is derived from an EMBL/GenBank/DDBJ whole genome shotgun (WGS) entry which is preliminary data.</text>
</comment>
<proteinExistence type="predicted"/>
<evidence type="ECO:0000256" key="4">
    <source>
        <dbReference type="PIRSR" id="PIRSR000018-50"/>
    </source>
</evidence>
<evidence type="ECO:0000256" key="5">
    <source>
        <dbReference type="PIRSR" id="PIRSR000018-51"/>
    </source>
</evidence>
<dbReference type="Pfam" id="PF00034">
    <property type="entry name" value="Cytochrom_C"/>
    <property type="match status" value="3"/>
</dbReference>
<name>A0A941DES4_9BURK</name>
<feature type="binding site" description="covalent" evidence="4">
    <location>
        <position position="100"/>
    </location>
    <ligand>
        <name>heme c</name>
        <dbReference type="ChEBI" id="CHEBI:61717"/>
        <label>1</label>
    </ligand>
</feature>
<dbReference type="SUPFAM" id="SSF46626">
    <property type="entry name" value="Cytochrome c"/>
    <property type="match status" value="3"/>
</dbReference>
<dbReference type="PANTHER" id="PTHR35008:SF4">
    <property type="entry name" value="BLL4482 PROTEIN"/>
    <property type="match status" value="1"/>
</dbReference>
<dbReference type="GO" id="GO:0009055">
    <property type="term" value="F:electron transfer activity"/>
    <property type="evidence" value="ECO:0007669"/>
    <property type="project" value="InterPro"/>
</dbReference>
<feature type="binding site" description="covalent" evidence="4">
    <location>
        <position position="380"/>
    </location>
    <ligand>
        <name>heme c</name>
        <dbReference type="ChEBI" id="CHEBI:61717"/>
        <label>3</label>
    </ligand>
</feature>
<dbReference type="InterPro" id="IPR014353">
    <property type="entry name" value="Membr-bd_ADH_cyt_c"/>
</dbReference>
<dbReference type="PROSITE" id="PS51007">
    <property type="entry name" value="CYTC"/>
    <property type="match status" value="3"/>
</dbReference>
<feature type="region of interest" description="Disordered" evidence="6">
    <location>
        <begin position="50"/>
        <end position="73"/>
    </location>
</feature>
<feature type="binding site" description="axial binding residue" evidence="5">
    <location>
        <position position="381"/>
    </location>
    <ligand>
        <name>heme c</name>
        <dbReference type="ChEBI" id="CHEBI:61717"/>
        <label>3</label>
    </ligand>
    <ligandPart>
        <name>Fe</name>
        <dbReference type="ChEBI" id="CHEBI:18248"/>
    </ligandPart>
</feature>
<feature type="domain" description="Cytochrome c" evidence="8">
    <location>
        <begin position="364"/>
        <end position="454"/>
    </location>
</feature>
<dbReference type="GO" id="GO:0016614">
    <property type="term" value="F:oxidoreductase activity, acting on CH-OH group of donors"/>
    <property type="evidence" value="ECO:0007669"/>
    <property type="project" value="InterPro"/>
</dbReference>
<feature type="transmembrane region" description="Helical" evidence="7">
    <location>
        <begin position="21"/>
        <end position="39"/>
    </location>
</feature>
<dbReference type="PIRSF" id="PIRSF000018">
    <property type="entry name" value="Mb_ADH_cyt_c"/>
    <property type="match status" value="1"/>
</dbReference>
<evidence type="ECO:0000256" key="1">
    <source>
        <dbReference type="ARBA" id="ARBA00022617"/>
    </source>
</evidence>
<keyword evidence="7" id="KW-1133">Transmembrane helix</keyword>
<evidence type="ECO:0000256" key="7">
    <source>
        <dbReference type="SAM" id="Phobius"/>
    </source>
</evidence>
<evidence type="ECO:0000256" key="3">
    <source>
        <dbReference type="ARBA" id="ARBA00023004"/>
    </source>
</evidence>
<feature type="binding site" description="covalent" evidence="4">
    <location>
        <position position="246"/>
    </location>
    <ligand>
        <name>heme c</name>
        <dbReference type="ChEBI" id="CHEBI:61717"/>
        <label>2</label>
    </ligand>
</feature>
<dbReference type="EMBL" id="JAGSPM010000005">
    <property type="protein sequence ID" value="MBR7746830.1"/>
    <property type="molecule type" value="Genomic_DNA"/>
</dbReference>
<organism evidence="9 10">
    <name type="scientific">Undibacterium baiyunense</name>
    <dbReference type="NCBI Taxonomy" id="2828731"/>
    <lineage>
        <taxon>Bacteria</taxon>
        <taxon>Pseudomonadati</taxon>
        <taxon>Pseudomonadota</taxon>
        <taxon>Betaproteobacteria</taxon>
        <taxon>Burkholderiales</taxon>
        <taxon>Oxalobacteraceae</taxon>
        <taxon>Undibacterium</taxon>
    </lineage>
</organism>
<keyword evidence="3 5" id="KW-0408">Iron</keyword>
<feature type="domain" description="Cytochrome c" evidence="8">
    <location>
        <begin position="228"/>
        <end position="338"/>
    </location>
</feature>
<feature type="binding site" description="axial binding residue" evidence="5">
    <location>
        <position position="101"/>
    </location>
    <ligand>
        <name>heme c</name>
        <dbReference type="ChEBI" id="CHEBI:61717"/>
        <label>1</label>
    </ligand>
    <ligandPart>
        <name>Fe</name>
        <dbReference type="ChEBI" id="CHEBI:18248"/>
    </ligandPart>
</feature>
<accession>A0A941DES4</accession>
<feature type="compositionally biased region" description="Low complexity" evidence="6">
    <location>
        <begin position="55"/>
        <end position="69"/>
    </location>
</feature>
<keyword evidence="7" id="KW-0812">Transmembrane</keyword>
<dbReference type="GO" id="GO:0005506">
    <property type="term" value="F:iron ion binding"/>
    <property type="evidence" value="ECO:0007669"/>
    <property type="project" value="InterPro"/>
</dbReference>
<gene>
    <name evidence="9" type="ORF">KDM92_09580</name>
</gene>
<evidence type="ECO:0000313" key="9">
    <source>
        <dbReference type="EMBL" id="MBR7746830.1"/>
    </source>
</evidence>
<dbReference type="InterPro" id="IPR051459">
    <property type="entry name" value="Cytochrome_c-type_DH"/>
</dbReference>
<dbReference type="PANTHER" id="PTHR35008">
    <property type="entry name" value="BLL4482 PROTEIN-RELATED"/>
    <property type="match status" value="1"/>
</dbReference>
<dbReference type="InterPro" id="IPR036909">
    <property type="entry name" value="Cyt_c-like_dom_sf"/>
</dbReference>
<evidence type="ECO:0000256" key="2">
    <source>
        <dbReference type="ARBA" id="ARBA00022723"/>
    </source>
</evidence>
<evidence type="ECO:0000256" key="6">
    <source>
        <dbReference type="SAM" id="MobiDB-lite"/>
    </source>
</evidence>
<dbReference type="GO" id="GO:0020037">
    <property type="term" value="F:heme binding"/>
    <property type="evidence" value="ECO:0007669"/>
    <property type="project" value="InterPro"/>
</dbReference>
<feature type="binding site" description="covalent" evidence="4">
    <location>
        <position position="243"/>
    </location>
    <ligand>
        <name>heme c</name>
        <dbReference type="ChEBI" id="CHEBI:61717"/>
        <label>2</label>
    </ligand>
</feature>